<evidence type="ECO:0000313" key="4">
    <source>
        <dbReference type="Proteomes" id="UP000070252"/>
    </source>
</evidence>
<protein>
    <submittedName>
        <fullName evidence="3">Uncharacterized protein</fullName>
    </submittedName>
</protein>
<feature type="compositionally biased region" description="Polar residues" evidence="1">
    <location>
        <begin position="1"/>
        <end position="10"/>
    </location>
</feature>
<proteinExistence type="predicted"/>
<dbReference type="Proteomes" id="UP000182783">
    <property type="component" value="Unassembled WGS sequence"/>
</dbReference>
<dbReference type="EMBL" id="FNGM01000034">
    <property type="protein sequence ID" value="SDN26568.1"/>
    <property type="molecule type" value="Genomic_DNA"/>
</dbReference>
<feature type="compositionally biased region" description="Basic and acidic residues" evidence="1">
    <location>
        <begin position="57"/>
        <end position="67"/>
    </location>
</feature>
<evidence type="ECO:0000313" key="2">
    <source>
        <dbReference type="EMBL" id="KWX79924.1"/>
    </source>
</evidence>
<organism evidence="3 5">
    <name type="scientific">Paenibacillus jilunlii</name>
    <dbReference type="NCBI Taxonomy" id="682956"/>
    <lineage>
        <taxon>Bacteria</taxon>
        <taxon>Bacillati</taxon>
        <taxon>Bacillota</taxon>
        <taxon>Bacilli</taxon>
        <taxon>Bacillales</taxon>
        <taxon>Paenibacillaceae</taxon>
        <taxon>Paenibacillus</taxon>
    </lineage>
</organism>
<reference evidence="2 4" key="1">
    <citation type="submission" date="2015-08" db="EMBL/GenBank/DDBJ databases">
        <title>Genome of Paenibacillus jilunlii.</title>
        <authorList>
            <person name="Sant'Anna F.H."/>
            <person name="Ambrosini A."/>
            <person name="Souza R."/>
            <person name="Bach E."/>
            <person name="Fernandes G."/>
            <person name="Balsanelli E."/>
            <person name="Baura V.A."/>
            <person name="Pedrosa F.O."/>
            <person name="Souza E.M."/>
            <person name="Passaglia L."/>
        </authorList>
    </citation>
    <scope>NUCLEOTIDE SEQUENCE [LARGE SCALE GENOMIC DNA]</scope>
    <source>
        <strain evidence="2 4">DSM 23019</strain>
    </source>
</reference>
<dbReference type="EMBL" id="LIPY01000082">
    <property type="protein sequence ID" value="KWX79924.1"/>
    <property type="molecule type" value="Genomic_DNA"/>
</dbReference>
<dbReference type="OrthoDB" id="2602979at2"/>
<sequence length="310" mass="35287">MENLDNNAPQSEEVEPSALPEADTEVSAALALFDLEPTAPEAEQEPESEEDPPIDQEPERKGITVKFNKEDVFIEDEKVPEYARKGLNYEKVEGRAKEYEAALDRAAKLNGYKDHAEYVADLDRLEQQAIQDKESKFATLKQELIDGYAADGYDPKQIEELIDNHPLFTEAKAVLDREKASQDTQKQQQAEQAKLQGWQDLFAKYPQLTEDLPADGSAAPWFTPEMQRLVNDRNYDPIDAYRLVHSDKIIADERKRTEQDVIKQQRLNKRSAVIGNSANFEEETVVPKEISDAFTLFGLDPKEAKKFIKK</sequence>
<name>A0A1G9ZZ81_9BACL</name>
<evidence type="ECO:0000313" key="3">
    <source>
        <dbReference type="EMBL" id="SDN26568.1"/>
    </source>
</evidence>
<keyword evidence="4" id="KW-1185">Reference proteome</keyword>
<evidence type="ECO:0000313" key="5">
    <source>
        <dbReference type="Proteomes" id="UP000182783"/>
    </source>
</evidence>
<feature type="compositionally biased region" description="Acidic residues" evidence="1">
    <location>
        <begin position="42"/>
        <end position="56"/>
    </location>
</feature>
<dbReference type="RefSeq" id="WP_062519416.1">
    <property type="nucleotide sequence ID" value="NZ_CP048429.1"/>
</dbReference>
<reference evidence="3 5" key="2">
    <citation type="submission" date="2016-10" db="EMBL/GenBank/DDBJ databases">
        <authorList>
            <person name="de Groot N.N."/>
        </authorList>
    </citation>
    <scope>NUCLEOTIDE SEQUENCE [LARGE SCALE GENOMIC DNA]</scope>
    <source>
        <strain evidence="3 5">CGMCC 1.10239</strain>
    </source>
</reference>
<gene>
    <name evidence="2" type="ORF">AML91_01780</name>
    <name evidence="3" type="ORF">SAMN05216191_13410</name>
</gene>
<dbReference type="AlphaFoldDB" id="A0A1G9ZZ81"/>
<evidence type="ECO:0000256" key="1">
    <source>
        <dbReference type="SAM" id="MobiDB-lite"/>
    </source>
</evidence>
<accession>A0A1G9ZZ81</accession>
<dbReference type="Proteomes" id="UP000070252">
    <property type="component" value="Unassembled WGS sequence"/>
</dbReference>
<feature type="region of interest" description="Disordered" evidence="1">
    <location>
        <begin position="1"/>
        <end position="67"/>
    </location>
</feature>